<evidence type="ECO:0000256" key="3">
    <source>
        <dbReference type="ARBA" id="ARBA00009127"/>
    </source>
</evidence>
<evidence type="ECO:0000256" key="8">
    <source>
        <dbReference type="SAM" id="SignalP"/>
    </source>
</evidence>
<evidence type="ECO:0000313" key="10">
    <source>
        <dbReference type="Proteomes" id="UP001307889"/>
    </source>
</evidence>
<reference evidence="9 10" key="1">
    <citation type="submission" date="2023-09" db="EMBL/GenBank/DDBJ databases">
        <title>Nesidiocoris tenuis whole genome shotgun sequence.</title>
        <authorList>
            <person name="Shibata T."/>
            <person name="Shimoda M."/>
            <person name="Kobayashi T."/>
            <person name="Uehara T."/>
        </authorList>
    </citation>
    <scope>NUCLEOTIDE SEQUENCE [LARGE SCALE GENOMIC DNA]</scope>
    <source>
        <strain evidence="9 10">Japan</strain>
    </source>
</reference>
<dbReference type="PANTHER" id="PTHR10009">
    <property type="entry name" value="PROTEIN YELLOW-RELATED"/>
    <property type="match status" value="1"/>
</dbReference>
<comment type="similarity">
    <text evidence="3">Belongs to the major royal jelly protein family.</text>
</comment>
<feature type="region of interest" description="Disordered" evidence="7">
    <location>
        <begin position="427"/>
        <end position="448"/>
    </location>
</feature>
<feature type="chain" id="PRO_5046569446" description="Protein yellow" evidence="8">
    <location>
        <begin position="19"/>
        <end position="448"/>
    </location>
</feature>
<keyword evidence="5" id="KW-0964">Secreted</keyword>
<keyword evidence="8" id="KW-0732">Signal</keyword>
<comment type="function">
    <text evidence="1">Controls the pigmentation pattern of the adult cuticle and larval mouth parts.</text>
</comment>
<accession>A0ABN7BC43</accession>
<comment type="subcellular location">
    <subcellularLocation>
        <location evidence="2">Secreted</location>
    </subcellularLocation>
</comment>
<evidence type="ECO:0000256" key="7">
    <source>
        <dbReference type="SAM" id="MobiDB-lite"/>
    </source>
</evidence>
<evidence type="ECO:0000256" key="2">
    <source>
        <dbReference type="ARBA" id="ARBA00004613"/>
    </source>
</evidence>
<evidence type="ECO:0000313" key="9">
    <source>
        <dbReference type="EMBL" id="BET01951.1"/>
    </source>
</evidence>
<sequence>MSAAIVLGLLGLAGLSQSAQLMQKFAWRAIDYAFPSEAQRMQAMQDGFYIPENNLPVGIEIWKNKLFISVPRWTDKGVPSTLNYIPLDVAYSTSPKLNPYPDWATNEQGNCNGITTTYRIRVDECDRLWVLDSGTVGIGNTTQQVCPYALHAFDLKTDRHILRYQFKDEDVNANTFIANIAVDVGATCSDVHVYASDELGYGLLVYSLEQNDSWRFEHGFFHPDPLRGDFNIGGLNFQWEAEGIFGMALTPRGPMDRLLFFHPLASNREFFVPTSVLKAKPNKDSYRQFQALGERTSHSTSEVMTDDGIMFFNMIDENAVGCWNSQTPYSSENQEVVAKDDIGLIFPSDVRVRYGHLWVISDRMPNHLIDKLDFVNDVNFRIFFAPVEELIRGTICDARPSYDHNGYGHPLGPNGISHLSPAATYPLQPPSRKPIYSYPISNRPYHRG</sequence>
<evidence type="ECO:0000256" key="6">
    <source>
        <dbReference type="ARBA" id="ARBA00023180"/>
    </source>
</evidence>
<organism evidence="9 10">
    <name type="scientific">Nesidiocoris tenuis</name>
    <dbReference type="NCBI Taxonomy" id="355587"/>
    <lineage>
        <taxon>Eukaryota</taxon>
        <taxon>Metazoa</taxon>
        <taxon>Ecdysozoa</taxon>
        <taxon>Arthropoda</taxon>
        <taxon>Hexapoda</taxon>
        <taxon>Insecta</taxon>
        <taxon>Pterygota</taxon>
        <taxon>Neoptera</taxon>
        <taxon>Paraneoptera</taxon>
        <taxon>Hemiptera</taxon>
        <taxon>Heteroptera</taxon>
        <taxon>Panheteroptera</taxon>
        <taxon>Cimicomorpha</taxon>
        <taxon>Miridae</taxon>
        <taxon>Dicyphina</taxon>
        <taxon>Nesidiocoris</taxon>
    </lineage>
</organism>
<dbReference type="PANTHER" id="PTHR10009:SF14">
    <property type="entry name" value="PROTEIN YELLOW"/>
    <property type="match status" value="1"/>
</dbReference>
<dbReference type="Gene3D" id="2.120.10.30">
    <property type="entry name" value="TolB, C-terminal domain"/>
    <property type="match status" value="1"/>
</dbReference>
<dbReference type="InterPro" id="IPR017996">
    <property type="entry name" value="MRJP/yellow-related"/>
</dbReference>
<evidence type="ECO:0000256" key="4">
    <source>
        <dbReference type="ARBA" id="ARBA00014360"/>
    </source>
</evidence>
<evidence type="ECO:0000256" key="5">
    <source>
        <dbReference type="ARBA" id="ARBA00022525"/>
    </source>
</evidence>
<dbReference type="EMBL" id="AP028921">
    <property type="protein sequence ID" value="BET01951.1"/>
    <property type="molecule type" value="Genomic_DNA"/>
</dbReference>
<dbReference type="InterPro" id="IPR011042">
    <property type="entry name" value="6-blade_b-propeller_TolB-like"/>
</dbReference>
<proteinExistence type="inferred from homology"/>
<dbReference type="Proteomes" id="UP001307889">
    <property type="component" value="Chromosome 13"/>
</dbReference>
<gene>
    <name evidence="9" type="ORF">NTJ_14769</name>
</gene>
<dbReference type="Pfam" id="PF03022">
    <property type="entry name" value="MRJP"/>
    <property type="match status" value="1"/>
</dbReference>
<keyword evidence="6" id="KW-0325">Glycoprotein</keyword>
<keyword evidence="10" id="KW-1185">Reference proteome</keyword>
<feature type="signal peptide" evidence="8">
    <location>
        <begin position="1"/>
        <end position="18"/>
    </location>
</feature>
<evidence type="ECO:0000256" key="1">
    <source>
        <dbReference type="ARBA" id="ARBA00002855"/>
    </source>
</evidence>
<name>A0ABN7BC43_9HEMI</name>
<protein>
    <recommendedName>
        <fullName evidence="4">Protein yellow</fullName>
    </recommendedName>
</protein>
<dbReference type="PRINTS" id="PR01366">
    <property type="entry name" value="ROYALJELLY"/>
</dbReference>